<dbReference type="InterPro" id="IPR036397">
    <property type="entry name" value="RNaseH_sf"/>
</dbReference>
<dbReference type="GO" id="GO:0003676">
    <property type="term" value="F:nucleic acid binding"/>
    <property type="evidence" value="ECO:0007669"/>
    <property type="project" value="InterPro"/>
</dbReference>
<keyword evidence="1" id="KW-0378">Hydrolase</keyword>
<dbReference type="GO" id="GO:0015031">
    <property type="term" value="P:protein transport"/>
    <property type="evidence" value="ECO:0007669"/>
    <property type="project" value="UniProtKB-KW"/>
</dbReference>
<dbReference type="InterPro" id="IPR012908">
    <property type="entry name" value="PGAP1-ab_dom-like"/>
</dbReference>
<dbReference type="InterPro" id="IPR054722">
    <property type="entry name" value="PolX-like_BBD"/>
</dbReference>
<dbReference type="Pfam" id="PF07819">
    <property type="entry name" value="PGAP1"/>
    <property type="match status" value="1"/>
</dbReference>
<protein>
    <recommendedName>
        <fullName evidence="1">GPI inositol-deacylase</fullName>
        <ecNumber evidence="1">3.1.-.-</ecNumber>
    </recommendedName>
</protein>
<dbReference type="EMBL" id="CP144747">
    <property type="protein sequence ID" value="WVZ63873.1"/>
    <property type="molecule type" value="Genomic_DNA"/>
</dbReference>
<dbReference type="GO" id="GO:0005789">
    <property type="term" value="C:endoplasmic reticulum membrane"/>
    <property type="evidence" value="ECO:0007669"/>
    <property type="project" value="UniProtKB-SubCell"/>
</dbReference>
<keyword evidence="1" id="KW-0653">Protein transport</keyword>
<comment type="function">
    <text evidence="1">Involved in inositol deacylation of GPI-anchored proteins which plays important roles in the quality control and ER-associated degradation of GPI-anchored proteins.</text>
</comment>
<dbReference type="Gene3D" id="3.30.420.10">
    <property type="entry name" value="Ribonuclease H-like superfamily/Ribonuclease H"/>
    <property type="match status" value="1"/>
</dbReference>
<evidence type="ECO:0000256" key="1">
    <source>
        <dbReference type="RuleBase" id="RU365011"/>
    </source>
</evidence>
<dbReference type="PANTHER" id="PTHR47346:SF1">
    <property type="entry name" value="GPI INOSITOL-DEACYLASE"/>
    <property type="match status" value="1"/>
</dbReference>
<evidence type="ECO:0000313" key="5">
    <source>
        <dbReference type="EMBL" id="WVZ63873.1"/>
    </source>
</evidence>
<keyword evidence="1" id="KW-0813">Transport</keyword>
<dbReference type="GO" id="GO:0016788">
    <property type="term" value="F:hydrolase activity, acting on ester bonds"/>
    <property type="evidence" value="ECO:0007669"/>
    <property type="project" value="InterPro"/>
</dbReference>
<name>A0AAQ3SZE5_PASNO</name>
<dbReference type="SUPFAM" id="SSF53098">
    <property type="entry name" value="Ribonuclease H-like"/>
    <property type="match status" value="1"/>
</dbReference>
<dbReference type="InterPro" id="IPR029058">
    <property type="entry name" value="AB_hydrolase_fold"/>
</dbReference>
<feature type="chain" id="PRO_5042934374" description="GPI inositol-deacylase" evidence="2">
    <location>
        <begin position="28"/>
        <end position="1149"/>
    </location>
</feature>
<evidence type="ECO:0000256" key="2">
    <source>
        <dbReference type="SAM" id="SignalP"/>
    </source>
</evidence>
<dbReference type="AlphaFoldDB" id="A0AAQ3SZE5"/>
<sequence>MGGGGGGFRGSCRIGVVLLFSAWVALAALSRLLRPVPNGCVMTYMYPTYIPIAAAPRNVSSDRYGLFLYHEGWKQIDFANHIRGLRGVPALFIPGNGGSYKQVRSLAAESFRAYQNGPLEPTFYQEASSMLQLDELKDFSMPSRYGCMLDWFSVDLEGEHSAMDGRILEEHTEYVVYAIHRILDQYKESHLERSKGGSQSFHDLPSSVILVGHSMGGFVARAALVHPNLRKSAVETILTLSSPHQYPPIALQPSLGHFFSHVNQEWRKGYKTSVSHATNPKLSNVVVVSISGGIHDYQIRSRLASLDGIVPSTHGFMVGSSSMKNVWLSMEHQSILWCNQLAVQVAHTLLSIIDPINKQPFSSTHKRVFVFEKMLQSAVPQSLRMMTHVRGSPSSNLPANDNLDAGELQQKDLLPCPPSTQWTSDGLEKDLYIQSNSVTVLAMDGRRRWLDIKKLVGDYYLYVFYIVLFSCKGSNRRGHFVFVTNLSPCSGVRIHLWPEKYHSPVQNEVPAGKKIVEVTSKMVQIPAGPAPKQVEPGSQTEQPPPSAFLLLGPEEMSGFSFLTISVAPRPDQKKHNIVMLSKEVVVWHILISKGGSAEEIEADSQQQHQPWTISGRPPPAASMAVGQFFDPEEGASSLSIGKIITSSFAPKEVFLSEDHPLALNWSFCASLGLLPVTLSLKTAGCGIKNGGDQMEAERNNVCKLRCFPPVALAWDSLSGLHIFPNIYSETLVVDSSPAFWDSPKGMDKTTVLILVRLDDKMALEAIYCIVLPGMVPSLAKKAAKSTRQSLSAMLEVLGDKVDDDKEVLGDKVDDDKVMAKYLRVAPPNTTTHMTGRRDVFSKLDRMVQGTVWFSDGSLVKIHGCGMVLFTRRNGEHKNIISVGQLDESGSKVLIERGVLRIWDCQCHLLAKGNRSRKDHAPRHAPCLAGQHNDWSWRKHARYNHISFDTLCQLGCQDMDQDMVRDLPRLEHVEQLCDNCITTKQRRALFPVMAKYLTNGVLDLAHRGLCGPITQATLGGRHYCFKFMAIEFARHRADHGVHRHFSAPYTSQQDDVVERRNQTILATTCGLPKVLVEAVSTTSFTILTSYRDAVLHVECQLAMAEEIAAHECTSTWDLVLGPPHVRPITCKWIYKVKIRSDGSQQEYGRH</sequence>
<organism evidence="5 6">
    <name type="scientific">Paspalum notatum var. saurae</name>
    <dbReference type="NCBI Taxonomy" id="547442"/>
    <lineage>
        <taxon>Eukaryota</taxon>
        <taxon>Viridiplantae</taxon>
        <taxon>Streptophyta</taxon>
        <taxon>Embryophyta</taxon>
        <taxon>Tracheophyta</taxon>
        <taxon>Spermatophyta</taxon>
        <taxon>Magnoliopsida</taxon>
        <taxon>Liliopsida</taxon>
        <taxon>Poales</taxon>
        <taxon>Poaceae</taxon>
        <taxon>PACMAD clade</taxon>
        <taxon>Panicoideae</taxon>
        <taxon>Andropogonodae</taxon>
        <taxon>Paspaleae</taxon>
        <taxon>Paspalinae</taxon>
        <taxon>Paspalum</taxon>
    </lineage>
</organism>
<evidence type="ECO:0000259" key="4">
    <source>
        <dbReference type="Pfam" id="PF22936"/>
    </source>
</evidence>
<keyword evidence="1" id="KW-0472">Membrane</keyword>
<keyword evidence="6" id="KW-1185">Reference proteome</keyword>
<dbReference type="InterPro" id="IPR012337">
    <property type="entry name" value="RNaseH-like_sf"/>
</dbReference>
<proteinExistence type="inferred from homology"/>
<feature type="domain" description="GPI inositol-deacylase PGAP1-like alpha/beta" evidence="3">
    <location>
        <begin position="85"/>
        <end position="351"/>
    </location>
</feature>
<evidence type="ECO:0000259" key="3">
    <source>
        <dbReference type="Pfam" id="PF07819"/>
    </source>
</evidence>
<dbReference type="PANTHER" id="PTHR47346">
    <property type="entry name" value="HYDROLASES, ACTING ON ESTER BOND"/>
    <property type="match status" value="1"/>
</dbReference>
<gene>
    <name evidence="5" type="ORF">U9M48_013468</name>
</gene>
<comment type="similarity">
    <text evidence="1">Belongs to the GPI inositol-deacylase family.</text>
</comment>
<dbReference type="SUPFAM" id="SSF53474">
    <property type="entry name" value="alpha/beta-Hydrolases"/>
    <property type="match status" value="1"/>
</dbReference>
<feature type="signal peptide" evidence="2">
    <location>
        <begin position="1"/>
        <end position="27"/>
    </location>
</feature>
<comment type="subcellular location">
    <subcellularLocation>
        <location evidence="1">Endoplasmic reticulum membrane</location>
    </subcellularLocation>
</comment>
<dbReference type="EC" id="3.1.-.-" evidence="1"/>
<keyword evidence="1" id="KW-0256">Endoplasmic reticulum</keyword>
<feature type="domain" description="Retrovirus-related Pol polyprotein from transposon TNT 1-94-like beta-barrel" evidence="4">
    <location>
        <begin position="830"/>
        <end position="881"/>
    </location>
</feature>
<dbReference type="Pfam" id="PF22936">
    <property type="entry name" value="Pol_BBD"/>
    <property type="match status" value="1"/>
</dbReference>
<dbReference type="Proteomes" id="UP001341281">
    <property type="component" value="Chromosome 03"/>
</dbReference>
<evidence type="ECO:0000313" key="6">
    <source>
        <dbReference type="Proteomes" id="UP001341281"/>
    </source>
</evidence>
<dbReference type="Gene3D" id="3.40.50.1820">
    <property type="entry name" value="alpha/beta hydrolase"/>
    <property type="match status" value="1"/>
</dbReference>
<keyword evidence="2" id="KW-0732">Signal</keyword>
<reference evidence="5 6" key="1">
    <citation type="submission" date="2024-02" db="EMBL/GenBank/DDBJ databases">
        <title>High-quality chromosome-scale genome assembly of Pensacola bahiagrass (Paspalum notatum Flugge var. saurae).</title>
        <authorList>
            <person name="Vega J.M."/>
            <person name="Podio M."/>
            <person name="Orjuela J."/>
            <person name="Siena L.A."/>
            <person name="Pessino S.C."/>
            <person name="Combes M.C."/>
            <person name="Mariac C."/>
            <person name="Albertini E."/>
            <person name="Pupilli F."/>
            <person name="Ortiz J.P.A."/>
            <person name="Leblanc O."/>
        </authorList>
    </citation>
    <scope>NUCLEOTIDE SEQUENCE [LARGE SCALE GENOMIC DNA]</scope>
    <source>
        <strain evidence="5">R1</strain>
        <tissue evidence="5">Leaf</tissue>
    </source>
</reference>
<accession>A0AAQ3SZE5</accession>